<sequence length="281" mass="32120">MRESTLTLTVGDDLVIFEAEKKEKHKESKEDKVSSIILDDELLERELAYLQEVNPNQFLLSLEENSDAEGDLEEIERLMKEADCKERLKSVEDSLTRRVVPADSTSTCEKSQSDGNLNLQAISTLREPDVHVLHVYLKNPLKENKAIKDLINFEDAHLAFLETILVNDAAVQEEDRGSLEDKGDPKTLNGDNHNSSIESHMLDQEEMSIKRKRTKPRAIVSTTCEVFTFKAPYFVTTKKSIKKDKKGRETMEHEKDGVEKNKHGKGKKRKAEEINARKRLE</sequence>
<feature type="region of interest" description="Disordered" evidence="1">
    <location>
        <begin position="172"/>
        <end position="196"/>
    </location>
</feature>
<feature type="compositionally biased region" description="Basic and acidic residues" evidence="1">
    <location>
        <begin position="270"/>
        <end position="281"/>
    </location>
</feature>
<evidence type="ECO:0000313" key="3">
    <source>
        <dbReference type="Proteomes" id="UP000235145"/>
    </source>
</evidence>
<reference evidence="2 3" key="1">
    <citation type="journal article" date="2017" name="Nat. Commun.">
        <title>Genome assembly with in vitro proximity ligation data and whole-genome triplication in lettuce.</title>
        <authorList>
            <person name="Reyes-Chin-Wo S."/>
            <person name="Wang Z."/>
            <person name="Yang X."/>
            <person name="Kozik A."/>
            <person name="Arikit S."/>
            <person name="Song C."/>
            <person name="Xia L."/>
            <person name="Froenicke L."/>
            <person name="Lavelle D.O."/>
            <person name="Truco M.J."/>
            <person name="Xia R."/>
            <person name="Zhu S."/>
            <person name="Xu C."/>
            <person name="Xu H."/>
            <person name="Xu X."/>
            <person name="Cox K."/>
            <person name="Korf I."/>
            <person name="Meyers B.C."/>
            <person name="Michelmore R.W."/>
        </authorList>
    </citation>
    <scope>NUCLEOTIDE SEQUENCE [LARGE SCALE GENOMIC DNA]</scope>
    <source>
        <strain evidence="3">cv. Salinas</strain>
        <tissue evidence="2">Seedlings</tissue>
    </source>
</reference>
<evidence type="ECO:0000313" key="2">
    <source>
        <dbReference type="EMBL" id="KAJ0215655.1"/>
    </source>
</evidence>
<feature type="compositionally biased region" description="Basic and acidic residues" evidence="1">
    <location>
        <begin position="173"/>
        <end position="185"/>
    </location>
</feature>
<protein>
    <submittedName>
        <fullName evidence="2">Uncharacterized protein</fullName>
    </submittedName>
</protein>
<dbReference type="Proteomes" id="UP000235145">
    <property type="component" value="Unassembled WGS sequence"/>
</dbReference>
<accession>A0A9R1W3S0</accession>
<keyword evidence="3" id="KW-1185">Reference proteome</keyword>
<feature type="region of interest" description="Disordered" evidence="1">
    <location>
        <begin position="239"/>
        <end position="281"/>
    </location>
</feature>
<evidence type="ECO:0000256" key="1">
    <source>
        <dbReference type="SAM" id="MobiDB-lite"/>
    </source>
</evidence>
<organism evidence="2 3">
    <name type="scientific">Lactuca sativa</name>
    <name type="common">Garden lettuce</name>
    <dbReference type="NCBI Taxonomy" id="4236"/>
    <lineage>
        <taxon>Eukaryota</taxon>
        <taxon>Viridiplantae</taxon>
        <taxon>Streptophyta</taxon>
        <taxon>Embryophyta</taxon>
        <taxon>Tracheophyta</taxon>
        <taxon>Spermatophyta</taxon>
        <taxon>Magnoliopsida</taxon>
        <taxon>eudicotyledons</taxon>
        <taxon>Gunneridae</taxon>
        <taxon>Pentapetalae</taxon>
        <taxon>asterids</taxon>
        <taxon>campanulids</taxon>
        <taxon>Asterales</taxon>
        <taxon>Asteraceae</taxon>
        <taxon>Cichorioideae</taxon>
        <taxon>Cichorieae</taxon>
        <taxon>Lactucinae</taxon>
        <taxon>Lactuca</taxon>
    </lineage>
</organism>
<dbReference type="AlphaFoldDB" id="A0A9R1W3S0"/>
<gene>
    <name evidence="2" type="ORF">LSAT_V11C300147980</name>
</gene>
<name>A0A9R1W3S0_LACSA</name>
<proteinExistence type="predicted"/>
<feature type="compositionally biased region" description="Basic and acidic residues" evidence="1">
    <location>
        <begin position="246"/>
        <end position="261"/>
    </location>
</feature>
<comment type="caution">
    <text evidence="2">The sequence shown here is derived from an EMBL/GenBank/DDBJ whole genome shotgun (WGS) entry which is preliminary data.</text>
</comment>
<dbReference type="EMBL" id="NBSK02000003">
    <property type="protein sequence ID" value="KAJ0215655.1"/>
    <property type="molecule type" value="Genomic_DNA"/>
</dbReference>